<keyword evidence="5" id="KW-1133">Transmembrane helix</keyword>
<comment type="subcellular location">
    <subcellularLocation>
        <location evidence="1">Membrane</location>
        <topology evidence="1">Single-pass membrane protein</topology>
    </subcellularLocation>
</comment>
<evidence type="ECO:0000313" key="10">
    <source>
        <dbReference type="EMBL" id="KAK4440993.1"/>
    </source>
</evidence>
<dbReference type="InterPro" id="IPR050651">
    <property type="entry name" value="Plant_Cytochrome_P450_Monoox"/>
</dbReference>
<dbReference type="Proteomes" id="UP001293254">
    <property type="component" value="Unassembled WGS sequence"/>
</dbReference>
<dbReference type="GO" id="GO:0016020">
    <property type="term" value="C:membrane"/>
    <property type="evidence" value="ECO:0007669"/>
    <property type="project" value="UniProtKB-SubCell"/>
</dbReference>
<keyword evidence="8" id="KW-0503">Monooxygenase</keyword>
<keyword evidence="7" id="KW-0408">Iron</keyword>
<evidence type="ECO:0000256" key="6">
    <source>
        <dbReference type="ARBA" id="ARBA00023002"/>
    </source>
</evidence>
<evidence type="ECO:0000256" key="4">
    <source>
        <dbReference type="ARBA" id="ARBA00022723"/>
    </source>
</evidence>
<dbReference type="InterPro" id="IPR036396">
    <property type="entry name" value="Cyt_P450_sf"/>
</dbReference>
<sequence>MWRKNHHSNSNNKKSALEPSGALPLIGHFLLLGGRVPIYRILGGLADEYGPVFGLRLGLHKILAKRPTSIAGIYLGYNYASFGFTDGPYWREMRKHSGGAPLPPKTGDVEACPGVKDRLRHQGIV</sequence>
<keyword evidence="6" id="KW-0560">Oxidoreductase</keyword>
<reference evidence="10" key="2">
    <citation type="journal article" date="2024" name="Plant">
        <title>Genomic evolution and insights into agronomic trait innovations of Sesamum species.</title>
        <authorList>
            <person name="Miao H."/>
            <person name="Wang L."/>
            <person name="Qu L."/>
            <person name="Liu H."/>
            <person name="Sun Y."/>
            <person name="Le M."/>
            <person name="Wang Q."/>
            <person name="Wei S."/>
            <person name="Zheng Y."/>
            <person name="Lin W."/>
            <person name="Duan Y."/>
            <person name="Cao H."/>
            <person name="Xiong S."/>
            <person name="Wang X."/>
            <person name="Wei L."/>
            <person name="Li C."/>
            <person name="Ma Q."/>
            <person name="Ju M."/>
            <person name="Zhao R."/>
            <person name="Li G."/>
            <person name="Mu C."/>
            <person name="Tian Q."/>
            <person name="Mei H."/>
            <person name="Zhang T."/>
            <person name="Gao T."/>
            <person name="Zhang H."/>
        </authorList>
    </citation>
    <scope>NUCLEOTIDE SEQUENCE</scope>
    <source>
        <strain evidence="10">3651</strain>
    </source>
</reference>
<dbReference type="GO" id="GO:0016705">
    <property type="term" value="F:oxidoreductase activity, acting on paired donors, with incorporation or reduction of molecular oxygen"/>
    <property type="evidence" value="ECO:0007669"/>
    <property type="project" value="InterPro"/>
</dbReference>
<evidence type="ECO:0000256" key="1">
    <source>
        <dbReference type="ARBA" id="ARBA00004167"/>
    </source>
</evidence>
<name>A0AAE1Z3U1_9LAMI</name>
<organism evidence="10 11">
    <name type="scientific">Sesamum alatum</name>
    <dbReference type="NCBI Taxonomy" id="300844"/>
    <lineage>
        <taxon>Eukaryota</taxon>
        <taxon>Viridiplantae</taxon>
        <taxon>Streptophyta</taxon>
        <taxon>Embryophyta</taxon>
        <taxon>Tracheophyta</taxon>
        <taxon>Spermatophyta</taxon>
        <taxon>Magnoliopsida</taxon>
        <taxon>eudicotyledons</taxon>
        <taxon>Gunneridae</taxon>
        <taxon>Pentapetalae</taxon>
        <taxon>asterids</taxon>
        <taxon>lamiids</taxon>
        <taxon>Lamiales</taxon>
        <taxon>Pedaliaceae</taxon>
        <taxon>Sesamum</taxon>
    </lineage>
</organism>
<keyword evidence="11" id="KW-1185">Reference proteome</keyword>
<keyword evidence="2" id="KW-0349">Heme</keyword>
<evidence type="ECO:0000313" key="11">
    <source>
        <dbReference type="Proteomes" id="UP001293254"/>
    </source>
</evidence>
<comment type="caution">
    <text evidence="10">The sequence shown here is derived from an EMBL/GenBank/DDBJ whole genome shotgun (WGS) entry which is preliminary data.</text>
</comment>
<keyword evidence="3" id="KW-0812">Transmembrane</keyword>
<dbReference type="GO" id="GO:0004497">
    <property type="term" value="F:monooxygenase activity"/>
    <property type="evidence" value="ECO:0007669"/>
    <property type="project" value="UniProtKB-KW"/>
</dbReference>
<evidence type="ECO:0000256" key="2">
    <source>
        <dbReference type="ARBA" id="ARBA00022617"/>
    </source>
</evidence>
<evidence type="ECO:0000256" key="7">
    <source>
        <dbReference type="ARBA" id="ARBA00023004"/>
    </source>
</evidence>
<proteinExistence type="predicted"/>
<reference evidence="10" key="1">
    <citation type="submission" date="2020-06" db="EMBL/GenBank/DDBJ databases">
        <authorList>
            <person name="Li T."/>
            <person name="Hu X."/>
            <person name="Zhang T."/>
            <person name="Song X."/>
            <person name="Zhang H."/>
            <person name="Dai N."/>
            <person name="Sheng W."/>
            <person name="Hou X."/>
            <person name="Wei L."/>
        </authorList>
    </citation>
    <scope>NUCLEOTIDE SEQUENCE</scope>
    <source>
        <strain evidence="10">3651</strain>
        <tissue evidence="10">Leaf</tissue>
    </source>
</reference>
<keyword evidence="4" id="KW-0479">Metal-binding</keyword>
<accession>A0AAE1Z3U1</accession>
<dbReference type="PANTHER" id="PTHR47947:SF1">
    <property type="entry name" value="CYTOCHROME P450 82E3"/>
    <property type="match status" value="1"/>
</dbReference>
<dbReference type="GO" id="GO:0020037">
    <property type="term" value="F:heme binding"/>
    <property type="evidence" value="ECO:0007669"/>
    <property type="project" value="InterPro"/>
</dbReference>
<keyword evidence="9" id="KW-0472">Membrane</keyword>
<evidence type="ECO:0000256" key="3">
    <source>
        <dbReference type="ARBA" id="ARBA00022692"/>
    </source>
</evidence>
<dbReference type="EMBL" id="JACGWO010000001">
    <property type="protein sequence ID" value="KAK4440993.1"/>
    <property type="molecule type" value="Genomic_DNA"/>
</dbReference>
<evidence type="ECO:0000256" key="8">
    <source>
        <dbReference type="ARBA" id="ARBA00023033"/>
    </source>
</evidence>
<protein>
    <submittedName>
        <fullName evidence="10">Cytochrome</fullName>
    </submittedName>
</protein>
<evidence type="ECO:0000256" key="9">
    <source>
        <dbReference type="ARBA" id="ARBA00023136"/>
    </source>
</evidence>
<dbReference type="GO" id="GO:0005506">
    <property type="term" value="F:iron ion binding"/>
    <property type="evidence" value="ECO:0007669"/>
    <property type="project" value="InterPro"/>
</dbReference>
<dbReference type="PANTHER" id="PTHR47947">
    <property type="entry name" value="CYTOCHROME P450 82C3-RELATED"/>
    <property type="match status" value="1"/>
</dbReference>
<gene>
    <name evidence="10" type="ORF">Salat_0434200</name>
</gene>
<dbReference type="Gene3D" id="1.10.630.10">
    <property type="entry name" value="Cytochrome P450"/>
    <property type="match status" value="1"/>
</dbReference>
<evidence type="ECO:0000256" key="5">
    <source>
        <dbReference type="ARBA" id="ARBA00022989"/>
    </source>
</evidence>
<dbReference type="SUPFAM" id="SSF48264">
    <property type="entry name" value="Cytochrome P450"/>
    <property type="match status" value="1"/>
</dbReference>
<dbReference type="AlphaFoldDB" id="A0AAE1Z3U1"/>